<accession>A0A9D1YVQ8</accession>
<evidence type="ECO:0000256" key="1">
    <source>
        <dbReference type="ARBA" id="ARBA00000085"/>
    </source>
</evidence>
<evidence type="ECO:0000256" key="5">
    <source>
        <dbReference type="ARBA" id="ARBA00022741"/>
    </source>
</evidence>
<dbReference type="PANTHER" id="PTHR24421:SF10">
    <property type="entry name" value="NITRATE_NITRITE SENSOR PROTEIN NARQ"/>
    <property type="match status" value="1"/>
</dbReference>
<comment type="catalytic activity">
    <reaction evidence="1">
        <text>ATP + protein L-histidine = ADP + protein N-phospho-L-histidine.</text>
        <dbReference type="EC" id="2.7.13.3"/>
    </reaction>
</comment>
<dbReference type="EMBL" id="DXDC01000320">
    <property type="protein sequence ID" value="HIY66719.1"/>
    <property type="molecule type" value="Genomic_DNA"/>
</dbReference>
<dbReference type="Gene3D" id="3.30.565.10">
    <property type="entry name" value="Histidine kinase-like ATPase, C-terminal domain"/>
    <property type="match status" value="1"/>
</dbReference>
<feature type="transmembrane region" description="Helical" evidence="10">
    <location>
        <begin position="128"/>
        <end position="146"/>
    </location>
</feature>
<dbReference type="SUPFAM" id="SSF55874">
    <property type="entry name" value="ATPase domain of HSP90 chaperone/DNA topoisomerase II/histidine kinase"/>
    <property type="match status" value="1"/>
</dbReference>
<evidence type="ECO:0000256" key="9">
    <source>
        <dbReference type="SAM" id="MobiDB-lite"/>
    </source>
</evidence>
<dbReference type="InterPro" id="IPR050482">
    <property type="entry name" value="Sensor_HK_TwoCompSys"/>
</dbReference>
<reference evidence="12" key="2">
    <citation type="submission" date="2021-04" db="EMBL/GenBank/DDBJ databases">
        <authorList>
            <person name="Gilroy R."/>
        </authorList>
    </citation>
    <scope>NUCLEOTIDE SEQUENCE</scope>
    <source>
        <strain evidence="12">ChiGjej1B1-98</strain>
    </source>
</reference>
<evidence type="ECO:0000256" key="8">
    <source>
        <dbReference type="ARBA" id="ARBA00023012"/>
    </source>
</evidence>
<name>A0A9D1YVQ8_9MICO</name>
<evidence type="ECO:0000313" key="13">
    <source>
        <dbReference type="Proteomes" id="UP000824005"/>
    </source>
</evidence>
<evidence type="ECO:0000259" key="11">
    <source>
        <dbReference type="Pfam" id="PF07730"/>
    </source>
</evidence>
<dbReference type="Pfam" id="PF07730">
    <property type="entry name" value="HisKA_3"/>
    <property type="match status" value="1"/>
</dbReference>
<evidence type="ECO:0000256" key="4">
    <source>
        <dbReference type="ARBA" id="ARBA00022679"/>
    </source>
</evidence>
<evidence type="ECO:0000256" key="2">
    <source>
        <dbReference type="ARBA" id="ARBA00012438"/>
    </source>
</evidence>
<feature type="region of interest" description="Disordered" evidence="9">
    <location>
        <begin position="277"/>
        <end position="297"/>
    </location>
</feature>
<keyword evidence="5" id="KW-0547">Nucleotide-binding</keyword>
<feature type="region of interest" description="Disordered" evidence="9">
    <location>
        <begin position="409"/>
        <end position="428"/>
    </location>
</feature>
<dbReference type="GO" id="GO:0046983">
    <property type="term" value="F:protein dimerization activity"/>
    <property type="evidence" value="ECO:0007669"/>
    <property type="project" value="InterPro"/>
</dbReference>
<comment type="caution">
    <text evidence="12">The sequence shown here is derived from an EMBL/GenBank/DDBJ whole genome shotgun (WGS) entry which is preliminary data.</text>
</comment>
<evidence type="ECO:0000313" key="12">
    <source>
        <dbReference type="EMBL" id="HIY66719.1"/>
    </source>
</evidence>
<dbReference type="GO" id="GO:0005524">
    <property type="term" value="F:ATP binding"/>
    <property type="evidence" value="ECO:0007669"/>
    <property type="project" value="UniProtKB-KW"/>
</dbReference>
<keyword evidence="10" id="KW-1133">Transmembrane helix</keyword>
<dbReference type="Proteomes" id="UP000824005">
    <property type="component" value="Unassembled WGS sequence"/>
</dbReference>
<dbReference type="PANTHER" id="PTHR24421">
    <property type="entry name" value="NITRATE/NITRITE SENSOR PROTEIN NARX-RELATED"/>
    <property type="match status" value="1"/>
</dbReference>
<dbReference type="Gene3D" id="1.20.5.1930">
    <property type="match status" value="1"/>
</dbReference>
<keyword evidence="3" id="KW-0597">Phosphoprotein</keyword>
<evidence type="ECO:0000256" key="7">
    <source>
        <dbReference type="ARBA" id="ARBA00022840"/>
    </source>
</evidence>
<dbReference type="GO" id="GO:0000155">
    <property type="term" value="F:phosphorelay sensor kinase activity"/>
    <property type="evidence" value="ECO:0007669"/>
    <property type="project" value="InterPro"/>
</dbReference>
<keyword evidence="6" id="KW-0418">Kinase</keyword>
<organism evidence="12 13">
    <name type="scientific">Candidatus Agrococcus pullicola</name>
    <dbReference type="NCBI Taxonomy" id="2838429"/>
    <lineage>
        <taxon>Bacteria</taxon>
        <taxon>Bacillati</taxon>
        <taxon>Actinomycetota</taxon>
        <taxon>Actinomycetes</taxon>
        <taxon>Micrococcales</taxon>
        <taxon>Microbacteriaceae</taxon>
        <taxon>Agrococcus</taxon>
    </lineage>
</organism>
<keyword evidence="8" id="KW-0902">Two-component regulatory system</keyword>
<keyword evidence="7" id="KW-0067">ATP-binding</keyword>
<reference evidence="12" key="1">
    <citation type="journal article" date="2021" name="PeerJ">
        <title>Extensive microbial diversity within the chicken gut microbiome revealed by metagenomics and culture.</title>
        <authorList>
            <person name="Gilroy R."/>
            <person name="Ravi A."/>
            <person name="Getino M."/>
            <person name="Pursley I."/>
            <person name="Horton D.L."/>
            <person name="Alikhan N.F."/>
            <person name="Baker D."/>
            <person name="Gharbi K."/>
            <person name="Hall N."/>
            <person name="Watson M."/>
            <person name="Adriaenssens E.M."/>
            <person name="Foster-Nyarko E."/>
            <person name="Jarju S."/>
            <person name="Secka A."/>
            <person name="Antonio M."/>
            <person name="Oren A."/>
            <person name="Chaudhuri R.R."/>
            <person name="La Ragione R."/>
            <person name="Hildebrand F."/>
            <person name="Pallen M.J."/>
        </authorList>
    </citation>
    <scope>NUCLEOTIDE SEQUENCE</scope>
    <source>
        <strain evidence="12">ChiGjej1B1-98</strain>
    </source>
</reference>
<feature type="transmembrane region" description="Helical" evidence="10">
    <location>
        <begin position="153"/>
        <end position="171"/>
    </location>
</feature>
<dbReference type="GO" id="GO:0016020">
    <property type="term" value="C:membrane"/>
    <property type="evidence" value="ECO:0007669"/>
    <property type="project" value="InterPro"/>
</dbReference>
<feature type="transmembrane region" description="Helical" evidence="10">
    <location>
        <begin position="30"/>
        <end position="50"/>
    </location>
</feature>
<gene>
    <name evidence="12" type="ORF">H9830_10640</name>
</gene>
<feature type="compositionally biased region" description="Basic and acidic residues" evidence="9">
    <location>
        <begin position="277"/>
        <end position="295"/>
    </location>
</feature>
<sequence length="443" mass="48941">MTFSTRGEESSGERRAPHGVQPLRMHLQRLITLALAFMFVAMGWVGDLNAPWWEAIGLVPQNWWHAITVALMIIPITLRTRRPGLALTLGFLITALDLSIGFNMGILLCLSDLLYSFALRSERRSVRVTMLVLSVFPTAAIGLMFLPSVRADGAVSISLLLFAVLLLPLWWASEVRTGHPIWQESDTREQLEAERHASVLRAQAVKRRAAIEAERRSMARELHDVVSSQVSAIALTSGAVLNAEPDTDRDRAALENVRRTSVEALDQLGEMVRLLRGDAADPDAREDGDEPDRAGEIAGYSRLLESTTWQDVIERARNHGLIVEESGHPPEELSPALHHVLLRVLQESLTNALKYSDGAAVVEVSKRQHRLLLRITSATPRTANEVGLGSGTGLIAMRERVELMGGKFQAKPRADDSKEALPSTESVGSRWVVEADLPLREPR</sequence>
<dbReference type="CDD" id="cd16917">
    <property type="entry name" value="HATPase_UhpB-NarQ-NarX-like"/>
    <property type="match status" value="1"/>
</dbReference>
<keyword evidence="10" id="KW-0812">Transmembrane</keyword>
<proteinExistence type="predicted"/>
<dbReference type="AlphaFoldDB" id="A0A9D1YVQ8"/>
<keyword evidence="4" id="KW-0808">Transferase</keyword>
<dbReference type="InterPro" id="IPR011712">
    <property type="entry name" value="Sig_transdc_His_kin_sub3_dim/P"/>
</dbReference>
<feature type="transmembrane region" description="Helical" evidence="10">
    <location>
        <begin position="62"/>
        <end position="78"/>
    </location>
</feature>
<dbReference type="EC" id="2.7.13.3" evidence="2"/>
<dbReference type="InterPro" id="IPR036890">
    <property type="entry name" value="HATPase_C_sf"/>
</dbReference>
<feature type="domain" description="Signal transduction histidine kinase subgroup 3 dimerisation and phosphoacceptor" evidence="11">
    <location>
        <begin position="214"/>
        <end position="277"/>
    </location>
</feature>
<protein>
    <recommendedName>
        <fullName evidence="2">histidine kinase</fullName>
        <ecNumber evidence="2">2.7.13.3</ecNumber>
    </recommendedName>
</protein>
<evidence type="ECO:0000256" key="6">
    <source>
        <dbReference type="ARBA" id="ARBA00022777"/>
    </source>
</evidence>
<evidence type="ECO:0000256" key="3">
    <source>
        <dbReference type="ARBA" id="ARBA00022553"/>
    </source>
</evidence>
<keyword evidence="10" id="KW-0472">Membrane</keyword>
<evidence type="ECO:0000256" key="10">
    <source>
        <dbReference type="SAM" id="Phobius"/>
    </source>
</evidence>
<feature type="transmembrane region" description="Helical" evidence="10">
    <location>
        <begin position="85"/>
        <end position="108"/>
    </location>
</feature>